<evidence type="ECO:0000313" key="2">
    <source>
        <dbReference type="EMBL" id="KAK3594012.1"/>
    </source>
</evidence>
<keyword evidence="1" id="KW-0732">Signal</keyword>
<proteinExistence type="predicted"/>
<feature type="chain" id="PRO_5042135733" evidence="1">
    <location>
        <begin position="19"/>
        <end position="116"/>
    </location>
</feature>
<protein>
    <submittedName>
        <fullName evidence="2">Uncharacterized protein</fullName>
    </submittedName>
</protein>
<reference evidence="2" key="3">
    <citation type="submission" date="2023-05" db="EMBL/GenBank/DDBJ databases">
        <authorList>
            <person name="Smith C.H."/>
        </authorList>
    </citation>
    <scope>NUCLEOTIDE SEQUENCE</scope>
    <source>
        <strain evidence="2">CHS0354</strain>
        <tissue evidence="2">Mantle</tissue>
    </source>
</reference>
<keyword evidence="3" id="KW-1185">Reference proteome</keyword>
<organism evidence="2 3">
    <name type="scientific">Potamilus streckersoni</name>
    <dbReference type="NCBI Taxonomy" id="2493646"/>
    <lineage>
        <taxon>Eukaryota</taxon>
        <taxon>Metazoa</taxon>
        <taxon>Spiralia</taxon>
        <taxon>Lophotrochozoa</taxon>
        <taxon>Mollusca</taxon>
        <taxon>Bivalvia</taxon>
        <taxon>Autobranchia</taxon>
        <taxon>Heteroconchia</taxon>
        <taxon>Palaeoheterodonta</taxon>
        <taxon>Unionida</taxon>
        <taxon>Unionoidea</taxon>
        <taxon>Unionidae</taxon>
        <taxon>Ambleminae</taxon>
        <taxon>Lampsilini</taxon>
        <taxon>Potamilus</taxon>
    </lineage>
</organism>
<dbReference type="Proteomes" id="UP001195483">
    <property type="component" value="Unassembled WGS sequence"/>
</dbReference>
<reference evidence="2" key="2">
    <citation type="journal article" date="2021" name="Genome Biol. Evol.">
        <title>Developing a high-quality reference genome for a parasitic bivalve with doubly uniparental inheritance (Bivalvia: Unionida).</title>
        <authorList>
            <person name="Smith C.H."/>
        </authorList>
    </citation>
    <scope>NUCLEOTIDE SEQUENCE</scope>
    <source>
        <strain evidence="2">CHS0354</strain>
        <tissue evidence="2">Mantle</tissue>
    </source>
</reference>
<gene>
    <name evidence="2" type="ORF">CHS0354_040759</name>
</gene>
<feature type="signal peptide" evidence="1">
    <location>
        <begin position="1"/>
        <end position="18"/>
    </location>
</feature>
<reference evidence="2" key="1">
    <citation type="journal article" date="2021" name="Genome Biol. Evol.">
        <title>A High-Quality Reference Genome for a Parasitic Bivalve with Doubly Uniparental Inheritance (Bivalvia: Unionida).</title>
        <authorList>
            <person name="Smith C.H."/>
        </authorList>
    </citation>
    <scope>NUCLEOTIDE SEQUENCE</scope>
    <source>
        <strain evidence="2">CHS0354</strain>
    </source>
</reference>
<accession>A0AAE0SLD4</accession>
<name>A0AAE0SLD4_9BIVA</name>
<sequence length="116" mass="12887">MNTIAALAFCLLASIVSAQRYGGQRFLTELESCPDYFCESGDCGMFDTVGNYNGGQCRCHCFGFGRGSEENRITNCPKSWCYNGQCGLFETFSNYQSKQCRCVCSGINRYGGRIQN</sequence>
<evidence type="ECO:0000313" key="3">
    <source>
        <dbReference type="Proteomes" id="UP001195483"/>
    </source>
</evidence>
<comment type="caution">
    <text evidence="2">The sequence shown here is derived from an EMBL/GenBank/DDBJ whole genome shotgun (WGS) entry which is preliminary data.</text>
</comment>
<dbReference type="AlphaFoldDB" id="A0AAE0SLD4"/>
<dbReference type="EMBL" id="JAEAOA010002342">
    <property type="protein sequence ID" value="KAK3594012.1"/>
    <property type="molecule type" value="Genomic_DNA"/>
</dbReference>
<evidence type="ECO:0000256" key="1">
    <source>
        <dbReference type="SAM" id="SignalP"/>
    </source>
</evidence>